<evidence type="ECO:0000256" key="2">
    <source>
        <dbReference type="ARBA" id="ARBA00022723"/>
    </source>
</evidence>
<evidence type="ECO:0000256" key="1">
    <source>
        <dbReference type="ARBA" id="ARBA00010609"/>
    </source>
</evidence>
<sequence length="647" mass="73116">MGEGNDSGRLLEIEELDWDDETKSTQYHTPRRSFSWLRILIVALLVAWTAGFIIHSLLVPHDKNTNTEPVTTNTPIPAQLRPERDYILDPTWDVEAPPTIREYTWTIAEHTLNPDGVYRPMILINSMFPGPLIECNEGDELVVHVKNRGSNATSIHWHGLYQNGTNWMDGTVGITQCPIAPNHDFTYRFKVNGQSGSYWYHSHMSVQASDGLIGPLIIHSRDDKKLQKVPYSQDRVVLVSDHYYDLSSLLLMQYLSPGSENSEPVPPSAVINGRNMRDCSALPNRNCLSEDRTNAMFDLAPNSNTRLRIINVGAFAEFQLQIDEHEVLITEVDGTDVWPQSIHRVNINPAQRYSIIVVPPTENKGLYWMRARMVTHCFAYENPELKEEVRGVLRYWTSGNTTMPESLDWPEVIGVECRDLNTSDLRPVEVVRAPAKADELVYLRSSFQIGDWTLSRGFLNDTSYRASASSPSLNRLIDGYVAKNTTVLNSLAQPSGINLAFAPSHELVYQTPTHNVLDILIQNFDDGSHPFHLHGYKFFVLASGQGYPSPSLHSSLHLENPLRRDTVSVDAFGWMLIRFVADNSGFWSFHCHISWHSEAGLLMQFLVGHEVVSRWTVPEDVKGLCGREGIEKGMGPNDDMWVGYFGD</sequence>
<dbReference type="InterPro" id="IPR008972">
    <property type="entry name" value="Cupredoxin"/>
</dbReference>
<keyword evidence="5" id="KW-0812">Transmembrane</keyword>
<comment type="similarity">
    <text evidence="1">Belongs to the multicopper oxidase family.</text>
</comment>
<reference evidence="9" key="1">
    <citation type="journal article" date="2020" name="Stud. Mycol.">
        <title>101 Dothideomycetes genomes: a test case for predicting lifestyles and emergence of pathogens.</title>
        <authorList>
            <person name="Haridas S."/>
            <person name="Albert R."/>
            <person name="Binder M."/>
            <person name="Bloem J."/>
            <person name="Labutti K."/>
            <person name="Salamov A."/>
            <person name="Andreopoulos B."/>
            <person name="Baker S."/>
            <person name="Barry K."/>
            <person name="Bills G."/>
            <person name="Bluhm B."/>
            <person name="Cannon C."/>
            <person name="Castanera R."/>
            <person name="Culley D."/>
            <person name="Daum C."/>
            <person name="Ezra D."/>
            <person name="Gonzalez J."/>
            <person name="Henrissat B."/>
            <person name="Kuo A."/>
            <person name="Liang C."/>
            <person name="Lipzen A."/>
            <person name="Lutzoni F."/>
            <person name="Magnuson J."/>
            <person name="Mondo S."/>
            <person name="Nolan M."/>
            <person name="Ohm R."/>
            <person name="Pangilinan J."/>
            <person name="Park H.-J."/>
            <person name="Ramirez L."/>
            <person name="Alfaro M."/>
            <person name="Sun H."/>
            <person name="Tritt A."/>
            <person name="Yoshinaga Y."/>
            <person name="Zwiers L.-H."/>
            <person name="Turgeon B."/>
            <person name="Goodwin S."/>
            <person name="Spatafora J."/>
            <person name="Crous P."/>
            <person name="Grigoriev I."/>
        </authorList>
    </citation>
    <scope>NUCLEOTIDE SEQUENCE</scope>
    <source>
        <strain evidence="9">CBS 279.74</strain>
    </source>
</reference>
<dbReference type="Pfam" id="PF07732">
    <property type="entry name" value="Cu-oxidase_3"/>
    <property type="match status" value="1"/>
</dbReference>
<dbReference type="CDD" id="cd13910">
    <property type="entry name" value="CuRO_3_MCO_like_4"/>
    <property type="match status" value="1"/>
</dbReference>
<evidence type="ECO:0000313" key="10">
    <source>
        <dbReference type="Proteomes" id="UP000799428"/>
    </source>
</evidence>
<keyword evidence="5" id="KW-1133">Transmembrane helix</keyword>
<dbReference type="InterPro" id="IPR002355">
    <property type="entry name" value="Cu_oxidase_Cu_BS"/>
</dbReference>
<feature type="domain" description="Plastocyanin-like" evidence="8">
    <location>
        <begin position="107"/>
        <end position="222"/>
    </location>
</feature>
<dbReference type="AlphaFoldDB" id="A0A6G1K9K0"/>
<dbReference type="SUPFAM" id="SSF49503">
    <property type="entry name" value="Cupredoxins"/>
    <property type="match status" value="3"/>
</dbReference>
<dbReference type="InterPro" id="IPR045087">
    <property type="entry name" value="Cu-oxidase_fam"/>
</dbReference>
<name>A0A6G1K9K0_9PLEO</name>
<dbReference type="PROSITE" id="PS00079">
    <property type="entry name" value="MULTICOPPER_OXIDASE1"/>
    <property type="match status" value="1"/>
</dbReference>
<proteinExistence type="inferred from homology"/>
<organism evidence="9 10">
    <name type="scientific">Pleomassaria siparia CBS 279.74</name>
    <dbReference type="NCBI Taxonomy" id="1314801"/>
    <lineage>
        <taxon>Eukaryota</taxon>
        <taxon>Fungi</taxon>
        <taxon>Dikarya</taxon>
        <taxon>Ascomycota</taxon>
        <taxon>Pezizomycotina</taxon>
        <taxon>Dothideomycetes</taxon>
        <taxon>Pleosporomycetidae</taxon>
        <taxon>Pleosporales</taxon>
        <taxon>Pleomassariaceae</taxon>
        <taxon>Pleomassaria</taxon>
    </lineage>
</organism>
<dbReference type="Pfam" id="PF07731">
    <property type="entry name" value="Cu-oxidase_2"/>
    <property type="match status" value="1"/>
</dbReference>
<gene>
    <name evidence="9" type="ORF">K504DRAFT_379649</name>
</gene>
<evidence type="ECO:0000256" key="5">
    <source>
        <dbReference type="SAM" id="Phobius"/>
    </source>
</evidence>
<keyword evidence="4" id="KW-0186">Copper</keyword>
<protein>
    <submittedName>
        <fullName evidence="9">Multicopper oxidase</fullName>
    </submittedName>
</protein>
<dbReference type="InterPro" id="IPR011707">
    <property type="entry name" value="Cu-oxidase-like_N"/>
</dbReference>
<dbReference type="GO" id="GO:0016491">
    <property type="term" value="F:oxidoreductase activity"/>
    <property type="evidence" value="ECO:0007669"/>
    <property type="project" value="UniProtKB-KW"/>
</dbReference>
<dbReference type="FunFam" id="2.60.40.420:FF:000071">
    <property type="entry name" value="Conidial pigment biosynthesis oxidase Abr1/brown 1"/>
    <property type="match status" value="1"/>
</dbReference>
<keyword evidence="3" id="KW-0560">Oxidoreductase</keyword>
<dbReference type="InterPro" id="IPR001117">
    <property type="entry name" value="Cu-oxidase_2nd"/>
</dbReference>
<dbReference type="OrthoDB" id="2121828at2759"/>
<keyword evidence="10" id="KW-1185">Reference proteome</keyword>
<dbReference type="EMBL" id="MU005770">
    <property type="protein sequence ID" value="KAF2709450.1"/>
    <property type="molecule type" value="Genomic_DNA"/>
</dbReference>
<evidence type="ECO:0000313" key="9">
    <source>
        <dbReference type="EMBL" id="KAF2709450.1"/>
    </source>
</evidence>
<feature type="domain" description="Plastocyanin-like" evidence="7">
    <location>
        <begin position="502"/>
        <end position="608"/>
    </location>
</feature>
<dbReference type="Proteomes" id="UP000799428">
    <property type="component" value="Unassembled WGS sequence"/>
</dbReference>
<dbReference type="InterPro" id="IPR011706">
    <property type="entry name" value="Cu-oxidase_C"/>
</dbReference>
<dbReference type="Pfam" id="PF00394">
    <property type="entry name" value="Cu-oxidase"/>
    <property type="match status" value="1"/>
</dbReference>
<dbReference type="GO" id="GO:0005507">
    <property type="term" value="F:copper ion binding"/>
    <property type="evidence" value="ECO:0007669"/>
    <property type="project" value="InterPro"/>
</dbReference>
<dbReference type="InterPro" id="IPR033138">
    <property type="entry name" value="Cu_oxidase_CS"/>
</dbReference>
<dbReference type="PROSITE" id="PS00080">
    <property type="entry name" value="MULTICOPPER_OXIDASE2"/>
    <property type="match status" value="1"/>
</dbReference>
<evidence type="ECO:0000259" key="6">
    <source>
        <dbReference type="Pfam" id="PF00394"/>
    </source>
</evidence>
<feature type="domain" description="Plastocyanin-like" evidence="6">
    <location>
        <begin position="234"/>
        <end position="376"/>
    </location>
</feature>
<evidence type="ECO:0000259" key="7">
    <source>
        <dbReference type="Pfam" id="PF07731"/>
    </source>
</evidence>
<keyword evidence="5" id="KW-0472">Membrane</keyword>
<dbReference type="PANTHER" id="PTHR11709:SF414">
    <property type="entry name" value="ADR239WP"/>
    <property type="match status" value="1"/>
</dbReference>
<feature type="transmembrane region" description="Helical" evidence="5">
    <location>
        <begin position="36"/>
        <end position="58"/>
    </location>
</feature>
<evidence type="ECO:0000256" key="3">
    <source>
        <dbReference type="ARBA" id="ARBA00023002"/>
    </source>
</evidence>
<dbReference type="PANTHER" id="PTHR11709">
    <property type="entry name" value="MULTI-COPPER OXIDASE"/>
    <property type="match status" value="1"/>
</dbReference>
<dbReference type="CDD" id="cd13857">
    <property type="entry name" value="CuRO_1_Diphenol_Ox"/>
    <property type="match status" value="1"/>
</dbReference>
<dbReference type="Gene3D" id="2.60.40.420">
    <property type="entry name" value="Cupredoxins - blue copper proteins"/>
    <property type="match status" value="3"/>
</dbReference>
<keyword evidence="2" id="KW-0479">Metal-binding</keyword>
<accession>A0A6G1K9K0</accession>
<evidence type="ECO:0000256" key="4">
    <source>
        <dbReference type="ARBA" id="ARBA00023008"/>
    </source>
</evidence>
<evidence type="ECO:0000259" key="8">
    <source>
        <dbReference type="Pfam" id="PF07732"/>
    </source>
</evidence>